<feature type="domain" description="BD-FAE-like" evidence="3">
    <location>
        <begin position="234"/>
        <end position="335"/>
    </location>
</feature>
<dbReference type="SUPFAM" id="SSF53474">
    <property type="entry name" value="alpha/beta-Hydrolases"/>
    <property type="match status" value="1"/>
</dbReference>
<name>A0A7S1YET3_9STRA</name>
<dbReference type="GO" id="GO:0016787">
    <property type="term" value="F:hydrolase activity"/>
    <property type="evidence" value="ECO:0007669"/>
    <property type="project" value="UniProtKB-KW"/>
</dbReference>
<protein>
    <recommendedName>
        <fullName evidence="3">BD-FAE-like domain-containing protein</fullName>
    </recommendedName>
</protein>
<accession>A0A7S1YET3</accession>
<keyword evidence="1" id="KW-0378">Hydrolase</keyword>
<dbReference type="AlphaFoldDB" id="A0A7S1YET3"/>
<dbReference type="Gene3D" id="3.40.50.1820">
    <property type="entry name" value="alpha/beta hydrolase"/>
    <property type="match status" value="1"/>
</dbReference>
<dbReference type="InterPro" id="IPR029058">
    <property type="entry name" value="AB_hydrolase_fold"/>
</dbReference>
<dbReference type="InterPro" id="IPR050300">
    <property type="entry name" value="GDXG_lipolytic_enzyme"/>
</dbReference>
<evidence type="ECO:0000256" key="1">
    <source>
        <dbReference type="ARBA" id="ARBA00022801"/>
    </source>
</evidence>
<organism evidence="4">
    <name type="scientific">Grammatophora oceanica</name>
    <dbReference type="NCBI Taxonomy" id="210454"/>
    <lineage>
        <taxon>Eukaryota</taxon>
        <taxon>Sar</taxon>
        <taxon>Stramenopiles</taxon>
        <taxon>Ochrophyta</taxon>
        <taxon>Bacillariophyta</taxon>
        <taxon>Fragilariophyceae</taxon>
        <taxon>Fragilariophycidae</taxon>
        <taxon>Rhabdonematales</taxon>
        <taxon>Grammatophoraceae</taxon>
        <taxon>Grammatophora</taxon>
    </lineage>
</organism>
<dbReference type="PANTHER" id="PTHR48081:SF9">
    <property type="entry name" value="CARBOXYLESTERASE"/>
    <property type="match status" value="1"/>
</dbReference>
<proteinExistence type="predicted"/>
<feature type="signal peptide" evidence="2">
    <location>
        <begin position="1"/>
        <end position="26"/>
    </location>
</feature>
<keyword evidence="2" id="KW-0732">Signal</keyword>
<sequence>MNMRVVALLHALQIVGFVLVQEQVAAASSLRRSTRHQEIQNTDEEVQATDRKLNSQYACGCVTCTDDVLDTMARGSDGKSYSCRGRIDWLISSKKLSEEDACRRVAGDEFGIGKGPCGPACDPDQCWAVEPTSPCGCESCTANVLSRMGTDMSGTFSCGARISWLMRNGKSERDACSVVARNDFPNTCGQCDPGRCAPLRDGGGTVVYTTKSNIYYLDGLDGSVSSSQKERSKLDLYYPKGATNFATIVYFHGGGLYQGSKDIPNALKEQGVAVVAPNYRLHPQNKFPTYADDAANAVAWVFRNIHKYGGSNQKIFVAGWSAGGYLASLVGMDKRYLGAHNIDANRIAGLIPVSGHTYTHWTVRNEMGISYTSIPNEPCSSRLKDSAPYCFARGDAPPILLMTGDRSLELKYRWQENSNFMQRLKERGHRDVTLKEFKGKGHGIINTSAGPMLEFVRARS</sequence>
<gene>
    <name evidence="4" type="ORF">GOCE00092_LOCUS19125</name>
</gene>
<dbReference type="EMBL" id="HBGK01036951">
    <property type="protein sequence ID" value="CAD9295693.1"/>
    <property type="molecule type" value="Transcribed_RNA"/>
</dbReference>
<evidence type="ECO:0000259" key="3">
    <source>
        <dbReference type="Pfam" id="PF20434"/>
    </source>
</evidence>
<dbReference type="Pfam" id="PF20434">
    <property type="entry name" value="BD-FAE"/>
    <property type="match status" value="1"/>
</dbReference>
<evidence type="ECO:0000313" key="4">
    <source>
        <dbReference type="EMBL" id="CAD9295693.1"/>
    </source>
</evidence>
<reference evidence="4" key="1">
    <citation type="submission" date="2021-01" db="EMBL/GenBank/DDBJ databases">
        <authorList>
            <person name="Corre E."/>
            <person name="Pelletier E."/>
            <person name="Niang G."/>
            <person name="Scheremetjew M."/>
            <person name="Finn R."/>
            <person name="Kale V."/>
            <person name="Holt S."/>
            <person name="Cochrane G."/>
            <person name="Meng A."/>
            <person name="Brown T."/>
            <person name="Cohen L."/>
        </authorList>
    </citation>
    <scope>NUCLEOTIDE SEQUENCE</scope>
    <source>
        <strain evidence="4">CCMP 410</strain>
    </source>
</reference>
<dbReference type="InterPro" id="IPR049492">
    <property type="entry name" value="BD-FAE-like_dom"/>
</dbReference>
<dbReference type="PANTHER" id="PTHR48081">
    <property type="entry name" value="AB HYDROLASE SUPERFAMILY PROTEIN C4A8.06C"/>
    <property type="match status" value="1"/>
</dbReference>
<feature type="chain" id="PRO_5031025049" description="BD-FAE-like domain-containing protein" evidence="2">
    <location>
        <begin position="27"/>
        <end position="460"/>
    </location>
</feature>
<evidence type="ECO:0000256" key="2">
    <source>
        <dbReference type="SAM" id="SignalP"/>
    </source>
</evidence>